<proteinExistence type="predicted"/>
<evidence type="ECO:0000313" key="1">
    <source>
        <dbReference type="EMBL" id="KAG6632545.1"/>
    </source>
</evidence>
<accession>A0A8T1NQ71</accession>
<keyword evidence="2" id="KW-1185">Reference proteome</keyword>
<name>A0A8T1NQ71_CARIL</name>
<dbReference type="EMBL" id="CM031821">
    <property type="protein sequence ID" value="KAG6632545.1"/>
    <property type="molecule type" value="Genomic_DNA"/>
</dbReference>
<protein>
    <submittedName>
        <fullName evidence="1">Uncharacterized protein</fullName>
    </submittedName>
</protein>
<gene>
    <name evidence="1" type="ORF">CIPAW_13G166300</name>
</gene>
<dbReference type="AlphaFoldDB" id="A0A8T1NQ71"/>
<sequence length="111" mass="12302">MGQYELEATVASGWYKVCSTNKSSPFRLNLGCSFCCQTNTMSPRNSIGRFIPASLGNVIFCPFCIPFSTITSKTFFSWTTFSTLHCRQRSLSLIASPVPLHFSKHAAFAES</sequence>
<organism evidence="1 2">
    <name type="scientific">Carya illinoinensis</name>
    <name type="common">Pecan</name>
    <dbReference type="NCBI Taxonomy" id="32201"/>
    <lineage>
        <taxon>Eukaryota</taxon>
        <taxon>Viridiplantae</taxon>
        <taxon>Streptophyta</taxon>
        <taxon>Embryophyta</taxon>
        <taxon>Tracheophyta</taxon>
        <taxon>Spermatophyta</taxon>
        <taxon>Magnoliopsida</taxon>
        <taxon>eudicotyledons</taxon>
        <taxon>Gunneridae</taxon>
        <taxon>Pentapetalae</taxon>
        <taxon>rosids</taxon>
        <taxon>fabids</taxon>
        <taxon>Fagales</taxon>
        <taxon>Juglandaceae</taxon>
        <taxon>Carya</taxon>
    </lineage>
</organism>
<reference evidence="1" key="1">
    <citation type="submission" date="2020-12" db="EMBL/GenBank/DDBJ databases">
        <title>WGS assembly of Carya illinoinensis cv. Pawnee.</title>
        <authorList>
            <person name="Platts A."/>
            <person name="Shu S."/>
            <person name="Wright S."/>
            <person name="Barry K."/>
            <person name="Edger P."/>
            <person name="Pires J.C."/>
            <person name="Schmutz J."/>
        </authorList>
    </citation>
    <scope>NUCLEOTIDE SEQUENCE</scope>
    <source>
        <tissue evidence="1">Leaf</tissue>
    </source>
</reference>
<dbReference type="Proteomes" id="UP000811609">
    <property type="component" value="Chromosome 13"/>
</dbReference>
<comment type="caution">
    <text evidence="1">The sequence shown here is derived from an EMBL/GenBank/DDBJ whole genome shotgun (WGS) entry which is preliminary data.</text>
</comment>
<evidence type="ECO:0000313" key="2">
    <source>
        <dbReference type="Proteomes" id="UP000811609"/>
    </source>
</evidence>